<dbReference type="HOGENOM" id="CLU_295789_0_0_1"/>
<gene>
    <name evidence="1" type="ORF">GYMLUDRAFT_41836</name>
</gene>
<sequence length="973" mass="110923">MLRWLQSTVQTSGGIRLLARNKSSLSPNERPASSRRVNVSANASFKVQQQDKSLVTLSCSLKKLAPETVATLYESLRARSQHSSFSPRQLSALISVFGTSSLPSSAPRITNAHIEDSQRSSGSFWKYVFRVAKDKEKLGYSLNRGDHYWLMWAWIAKFHASERDNRVGFLSNASFHYHRIWKQTRFPDILAPYFEALLASGDPECLDMAVADLCSMLALHSNLHRRSLRLIWNVFLSNPENLTLSSRNKFLLSLRNRFRITHSSVRPSHYLATHMYNDLTKRHERLPVDLSQLVASLGAPLFSFFQLPVPISVQQWGRRQLQNILSPSVPIEIRWANFSLFALHQAARDNAAVGHTLNFDHVSFEPHFSDWHVVLTLSILETMVPGIAPSSDPSEVRSIMRGLLGKWERIGASDRPIFVSRAIVGSFLRLAARTRDLDILERCSRCIVDFALSKLDPKYTAADRIQVEALMGDYVEASIQCHGKIWTDTLQFFGMQQAATAAGSPSSLVQHHAEVIIQQLLPRDVQLAHEFYEFCLSDNIPIRQNVTTWLAVALAPTRVHVVYPMLERVLELAPLEKVLLVVLESLRAERYPYLAPVSARSLGQALIRFLQAKAPPPFMKYPLRYPLMTLIASGRALDVVRIAELMNKRVPSFLNDRFLHRLLASLLRHRQYRLAARLRHISKTRSDLSEERFRQKLFLGLHKGGAVTLARRFLNPRPSIRSSLSLHEVMLRRVFHGTAAFDRRSSSQLLSILCRKPDDIPSIKLAFSILLRSKRSAAAKGLLRRSLRYLDTSAKTWLGNLFLHRIIRRSSTRNVHVVRKIFRAKTYLVETFGFIPDRVTFNIFVKALLHWKSVDPSKTRLLFDNCIRLGYPAGSHWRRLNDVPFGTRSSLTSSSSTPFGMSALKPEISFKRHVKPLYKMFIKAFYVRKDVMAAKTVVGILKNEEAEDLARQQCRSRTRVERLRTASSVNKSE</sequence>
<reference evidence="1 2" key="1">
    <citation type="submission" date="2014-04" db="EMBL/GenBank/DDBJ databases">
        <title>Evolutionary Origins and Diversification of the Mycorrhizal Mutualists.</title>
        <authorList>
            <consortium name="DOE Joint Genome Institute"/>
            <consortium name="Mycorrhizal Genomics Consortium"/>
            <person name="Kohler A."/>
            <person name="Kuo A."/>
            <person name="Nagy L.G."/>
            <person name="Floudas D."/>
            <person name="Copeland A."/>
            <person name="Barry K.W."/>
            <person name="Cichocki N."/>
            <person name="Veneault-Fourrey C."/>
            <person name="LaButti K."/>
            <person name="Lindquist E.A."/>
            <person name="Lipzen A."/>
            <person name="Lundell T."/>
            <person name="Morin E."/>
            <person name="Murat C."/>
            <person name="Riley R."/>
            <person name="Ohm R."/>
            <person name="Sun H."/>
            <person name="Tunlid A."/>
            <person name="Henrissat B."/>
            <person name="Grigoriev I.V."/>
            <person name="Hibbett D.S."/>
            <person name="Martin F."/>
        </authorList>
    </citation>
    <scope>NUCLEOTIDE SEQUENCE [LARGE SCALE GENOMIC DNA]</scope>
    <source>
        <strain evidence="1 2">FD-317 M1</strain>
    </source>
</reference>
<dbReference type="AlphaFoldDB" id="A0A0D0CSQ8"/>
<dbReference type="OrthoDB" id="2565179at2759"/>
<evidence type="ECO:0000313" key="2">
    <source>
        <dbReference type="Proteomes" id="UP000053593"/>
    </source>
</evidence>
<dbReference type="EMBL" id="KN834767">
    <property type="protein sequence ID" value="KIK62397.1"/>
    <property type="molecule type" value="Genomic_DNA"/>
</dbReference>
<evidence type="ECO:0000313" key="1">
    <source>
        <dbReference type="EMBL" id="KIK62397.1"/>
    </source>
</evidence>
<proteinExistence type="predicted"/>
<keyword evidence="2" id="KW-1185">Reference proteome</keyword>
<protein>
    <submittedName>
        <fullName evidence="1">Uncharacterized protein</fullName>
    </submittedName>
</protein>
<name>A0A0D0CSQ8_9AGAR</name>
<accession>A0A0D0CSQ8</accession>
<organism evidence="1 2">
    <name type="scientific">Collybiopsis luxurians FD-317 M1</name>
    <dbReference type="NCBI Taxonomy" id="944289"/>
    <lineage>
        <taxon>Eukaryota</taxon>
        <taxon>Fungi</taxon>
        <taxon>Dikarya</taxon>
        <taxon>Basidiomycota</taxon>
        <taxon>Agaricomycotina</taxon>
        <taxon>Agaricomycetes</taxon>
        <taxon>Agaricomycetidae</taxon>
        <taxon>Agaricales</taxon>
        <taxon>Marasmiineae</taxon>
        <taxon>Omphalotaceae</taxon>
        <taxon>Collybiopsis</taxon>
        <taxon>Collybiopsis luxurians</taxon>
    </lineage>
</organism>
<dbReference type="Proteomes" id="UP000053593">
    <property type="component" value="Unassembled WGS sequence"/>
</dbReference>